<comment type="caution">
    <text evidence="3">The sequence shown here is derived from an EMBL/GenBank/DDBJ whole genome shotgun (WGS) entry which is preliminary data.</text>
</comment>
<dbReference type="InterPro" id="IPR001810">
    <property type="entry name" value="F-box_dom"/>
</dbReference>
<dbReference type="Proteomes" id="UP000197138">
    <property type="component" value="Unassembled WGS sequence"/>
</dbReference>
<dbReference type="SMART" id="SM00256">
    <property type="entry name" value="FBOX"/>
    <property type="match status" value="1"/>
</dbReference>
<dbReference type="EMBL" id="PGOL01002255">
    <property type="protein sequence ID" value="PKI49264.1"/>
    <property type="molecule type" value="Genomic_DNA"/>
</dbReference>
<evidence type="ECO:0000313" key="5">
    <source>
        <dbReference type="Proteomes" id="UP000197138"/>
    </source>
</evidence>
<proteinExistence type="predicted"/>
<keyword evidence="6" id="KW-1185">Reference proteome</keyword>
<dbReference type="CDD" id="cd22165">
    <property type="entry name" value="F-box_AtSKIP22-like"/>
    <property type="match status" value="1"/>
</dbReference>
<dbReference type="Gene3D" id="1.20.1280.50">
    <property type="match status" value="1"/>
</dbReference>
<dbReference type="Gene3D" id="3.40.1000.30">
    <property type="match status" value="1"/>
</dbReference>
<dbReference type="Pfam" id="PF12937">
    <property type="entry name" value="F-box-like"/>
    <property type="match status" value="1"/>
</dbReference>
<accession>A0A218X2U7</accession>
<dbReference type="GeneID" id="116196968"/>
<dbReference type="PANTHER" id="PTHR47602">
    <property type="entry name" value="F-BOX PROTEIN SKIP22"/>
    <property type="match status" value="1"/>
</dbReference>
<organism evidence="3 5">
    <name type="scientific">Punica granatum</name>
    <name type="common">Pomegranate</name>
    <dbReference type="NCBI Taxonomy" id="22663"/>
    <lineage>
        <taxon>Eukaryota</taxon>
        <taxon>Viridiplantae</taxon>
        <taxon>Streptophyta</taxon>
        <taxon>Embryophyta</taxon>
        <taxon>Tracheophyta</taxon>
        <taxon>Spermatophyta</taxon>
        <taxon>Magnoliopsida</taxon>
        <taxon>eudicotyledons</taxon>
        <taxon>Gunneridae</taxon>
        <taxon>Pentapetalae</taxon>
        <taxon>rosids</taxon>
        <taxon>malvids</taxon>
        <taxon>Myrtales</taxon>
        <taxon>Lythraceae</taxon>
        <taxon>Punica</taxon>
    </lineage>
</organism>
<dbReference type="Proteomes" id="UP000233551">
    <property type="component" value="Unassembled WGS sequence"/>
</dbReference>
<dbReference type="PROSITE" id="PS50181">
    <property type="entry name" value="FBOX"/>
    <property type="match status" value="1"/>
</dbReference>
<feature type="region of interest" description="Disordered" evidence="1">
    <location>
        <begin position="126"/>
        <end position="171"/>
    </location>
</feature>
<dbReference type="SUPFAM" id="SSF81383">
    <property type="entry name" value="F-box domain"/>
    <property type="match status" value="1"/>
</dbReference>
<dbReference type="EMBL" id="MTKT01002492">
    <property type="protein sequence ID" value="OWM79138.1"/>
    <property type="molecule type" value="Genomic_DNA"/>
</dbReference>
<reference evidence="5" key="1">
    <citation type="journal article" date="2017" name="Plant J.">
        <title>The pomegranate (Punica granatum L.) genome and the genomics of punicalagin biosynthesis.</title>
        <authorList>
            <person name="Qin G."/>
            <person name="Xu C."/>
            <person name="Ming R."/>
            <person name="Tang H."/>
            <person name="Guyot R."/>
            <person name="Kramer E.M."/>
            <person name="Hu Y."/>
            <person name="Yi X."/>
            <person name="Qi Y."/>
            <person name="Xu X."/>
            <person name="Gao Z."/>
            <person name="Pan H."/>
            <person name="Jian J."/>
            <person name="Tian Y."/>
            <person name="Yue Z."/>
            <person name="Xu Y."/>
        </authorList>
    </citation>
    <scope>NUCLEOTIDE SEQUENCE [LARGE SCALE GENOMIC DNA]</scope>
    <source>
        <strain evidence="5">cv. Dabenzi</strain>
    </source>
</reference>
<evidence type="ECO:0000313" key="3">
    <source>
        <dbReference type="EMBL" id="OWM79138.1"/>
    </source>
</evidence>
<protein>
    <recommendedName>
        <fullName evidence="2">F-box domain-containing protein</fullName>
    </recommendedName>
</protein>
<evidence type="ECO:0000313" key="6">
    <source>
        <dbReference type="Proteomes" id="UP000233551"/>
    </source>
</evidence>
<dbReference type="OrthoDB" id="101791at2759"/>
<dbReference type="PANTHER" id="PTHR47602:SF2">
    <property type="entry name" value="F-BOX PROTEIN SKIP22"/>
    <property type="match status" value="1"/>
</dbReference>
<dbReference type="AlphaFoldDB" id="A0A218X2U7"/>
<evidence type="ECO:0000256" key="1">
    <source>
        <dbReference type="SAM" id="MobiDB-lite"/>
    </source>
</evidence>
<reference evidence="4 6" key="3">
    <citation type="submission" date="2017-11" db="EMBL/GenBank/DDBJ databases">
        <title>De-novo sequencing of pomegranate (Punica granatum L.) genome.</title>
        <authorList>
            <person name="Akparov Z."/>
            <person name="Amiraslanov A."/>
            <person name="Hajiyeva S."/>
            <person name="Abbasov M."/>
            <person name="Kaur K."/>
            <person name="Hamwieh A."/>
            <person name="Solovyev V."/>
            <person name="Salamov A."/>
            <person name="Braich B."/>
            <person name="Kosarev P."/>
            <person name="Mahmoud A."/>
            <person name="Hajiyev E."/>
            <person name="Babayeva S."/>
            <person name="Izzatullayeva V."/>
            <person name="Mammadov A."/>
            <person name="Mammadov A."/>
            <person name="Sharifova S."/>
            <person name="Ojaghi J."/>
            <person name="Eynullazada K."/>
            <person name="Bayramov B."/>
            <person name="Abdulazimova A."/>
            <person name="Shahmuradov I."/>
        </authorList>
    </citation>
    <scope>NUCLEOTIDE SEQUENCE [LARGE SCALE GENOMIC DNA]</scope>
    <source>
        <strain evidence="4">AG2017</strain>
        <strain evidence="6">cv. AG2017</strain>
        <tissue evidence="4">Leaf</tissue>
    </source>
</reference>
<gene>
    <name evidence="3" type="ORF">CDL15_Pgr003309</name>
    <name evidence="4" type="ORF">CRG98_030337</name>
</gene>
<evidence type="ECO:0000259" key="2">
    <source>
        <dbReference type="PROSITE" id="PS50181"/>
    </source>
</evidence>
<sequence length="518" mass="57298">MKLRLRSLESKETLKLEVHDECPLRLLKQILISTSSSSVHLSLNRRDELGSSAPGDGDSLKALGVTSGDLIYYSLNPNAFAFPAQQQQEAIPTPAPSSSATVPCAGAIAVESEAGDTLTVGLNPMASDSSAKGENLGHRGVDFDMEDVGGQGDAEEQSQSSEGKGLSELHGAGSDAMDVEFDVCKHSVPYFLRRVLREELGKDEVEHRLLVIAIHAVMLESGFVGFNSVTQTRADGFHLPDQWPSPGFSVSLLYSLPELLADGSNEVESVNLKIQSIGHYLTVYGSLAKGKSGLYRICLDEYRFAPTIDLMWANCDKKDGANYGDSSRSSYPNSEVFEFWKVVKDGLTLPLLIDLCERANLPLPSCLMRLPTELKLQILELLDIHDLLQMALVSKDFGYLLSHDDFWKQKFLSEFGDVKDMQDVSNWKLEYLKRKRDKISLCTSFLGERQSRWIRPVPFQRMLRDPVPLGFPRIIGGDHDWLPGLGPPSLNRHGGFPRLSILRTAGRSCTCNLGRLNR</sequence>
<reference evidence="3" key="2">
    <citation type="submission" date="2017-06" db="EMBL/GenBank/DDBJ databases">
        <title>The pomegranate genome and the genomics of punicalagin biosynthesis.</title>
        <authorList>
            <person name="Xu C."/>
        </authorList>
    </citation>
    <scope>NUCLEOTIDE SEQUENCE [LARGE SCALE GENOMIC DNA]</scope>
    <source>
        <tissue evidence="3">Fresh leaf</tissue>
    </source>
</reference>
<name>A0A218X2U7_PUNGR</name>
<feature type="domain" description="F-box" evidence="2">
    <location>
        <begin position="364"/>
        <end position="410"/>
    </location>
</feature>
<evidence type="ECO:0000313" key="4">
    <source>
        <dbReference type="EMBL" id="PKI49264.1"/>
    </source>
</evidence>
<dbReference type="InterPro" id="IPR036047">
    <property type="entry name" value="F-box-like_dom_sf"/>
</dbReference>